<dbReference type="Proteomes" id="UP000811282">
    <property type="component" value="Unassembled WGS sequence"/>
</dbReference>
<dbReference type="InterPro" id="IPR003495">
    <property type="entry name" value="CobW/HypB/UreG_nucleotide-bd"/>
</dbReference>
<reference evidence="2 3" key="1">
    <citation type="journal article" date="2021" name="Genome Biol. Evol.">
        <title>The evolution of interdependence in a four-way mealybug symbiosis.</title>
        <authorList>
            <person name="Garber A.I."/>
            <person name="Kupper M."/>
            <person name="Laetsch D.R."/>
            <person name="Weldon S.R."/>
            <person name="Ladinsky M.S."/>
            <person name="Bjorkman P.J."/>
            <person name="McCutcheon J.P."/>
        </authorList>
    </citation>
    <scope>NUCLEOTIDE SEQUENCE [LARGE SCALE GENOMIC DNA]</scope>
    <source>
        <strain evidence="2">SOD</strain>
    </source>
</reference>
<evidence type="ECO:0000313" key="3">
    <source>
        <dbReference type="Proteomes" id="UP000811282"/>
    </source>
</evidence>
<dbReference type="Pfam" id="PF02492">
    <property type="entry name" value="cobW"/>
    <property type="match status" value="1"/>
</dbReference>
<dbReference type="PANTHER" id="PTHR13748">
    <property type="entry name" value="COBW-RELATED"/>
    <property type="match status" value="1"/>
</dbReference>
<name>A0ABS5Y8E8_9GAMM</name>
<gene>
    <name evidence="2" type="ORF">JZM24_02280</name>
</gene>
<feature type="domain" description="CobW/HypB/UreG nucleotide-binding" evidence="1">
    <location>
        <begin position="5"/>
        <end position="169"/>
    </location>
</feature>
<dbReference type="InterPro" id="IPR051316">
    <property type="entry name" value="Zinc-reg_GTPase_activator"/>
</dbReference>
<comment type="caution">
    <text evidence="2">The sequence shown here is derived from an EMBL/GenBank/DDBJ whole genome shotgun (WGS) entry which is preliminary data.</text>
</comment>
<dbReference type="CDD" id="cd03112">
    <property type="entry name" value="CobW-like"/>
    <property type="match status" value="1"/>
</dbReference>
<sequence>MTTQTTLVTGFLGSGKTTTLRHLLSQKPADEKWAILVNEFGEIGVDGALLADSGALLKEIPSGCMCCVNGLPLQIGLNTLLTRNRPDRLLIEPTGLGHPAQILALLASDTYHNWLQLQATLCLLDARQLSQPRYRDNENFRSQLAAADIIVANKQDTYACADREALAAWWRANANGRALFSVSHGQLPLALLDSPRINLRPLSPGAGHQHQHAAPPAGMAGLRLPDNQGWRRALNQGQGYHACGWIFDGATRFDTLGLLEWVRLAPVERIKGVLRVSEGTLRVNRQGHYLHTETLQPPPADSRIELIHPQAADWNHLQSGLLKLRLNYRTYI</sequence>
<protein>
    <submittedName>
        <fullName evidence="2">GTP-binding protein</fullName>
    </submittedName>
</protein>
<organism evidence="2 3">
    <name type="scientific">Candidatus Sodalis endolongispinus</name>
    <dbReference type="NCBI Taxonomy" id="2812662"/>
    <lineage>
        <taxon>Bacteria</taxon>
        <taxon>Pseudomonadati</taxon>
        <taxon>Pseudomonadota</taxon>
        <taxon>Gammaproteobacteria</taxon>
        <taxon>Enterobacterales</taxon>
        <taxon>Bruguierivoracaceae</taxon>
        <taxon>Sodalis</taxon>
    </lineage>
</organism>
<dbReference type="InterPro" id="IPR027417">
    <property type="entry name" value="P-loop_NTPase"/>
</dbReference>
<dbReference type="Gene3D" id="3.40.50.300">
    <property type="entry name" value="P-loop containing nucleotide triphosphate hydrolases"/>
    <property type="match status" value="1"/>
</dbReference>
<evidence type="ECO:0000313" key="2">
    <source>
        <dbReference type="EMBL" id="MBT9431274.1"/>
    </source>
</evidence>
<accession>A0ABS5Y8E8</accession>
<keyword evidence="3" id="KW-1185">Reference proteome</keyword>
<proteinExistence type="predicted"/>
<dbReference type="PANTHER" id="PTHR13748:SF46">
    <property type="entry name" value="ZINC CHAPERONE YEIR"/>
    <property type="match status" value="1"/>
</dbReference>
<dbReference type="EMBL" id="JAFJYC010000001">
    <property type="protein sequence ID" value="MBT9431274.1"/>
    <property type="molecule type" value="Genomic_DNA"/>
</dbReference>
<dbReference type="SUPFAM" id="SSF52540">
    <property type="entry name" value="P-loop containing nucleoside triphosphate hydrolases"/>
    <property type="match status" value="1"/>
</dbReference>
<dbReference type="RefSeq" id="WP_215668422.1">
    <property type="nucleotide sequence ID" value="NZ_JAFJYC010000001.1"/>
</dbReference>
<evidence type="ECO:0000259" key="1">
    <source>
        <dbReference type="Pfam" id="PF02492"/>
    </source>
</evidence>